<reference evidence="3" key="1">
    <citation type="submission" date="2023-07" db="EMBL/GenBank/DDBJ databases">
        <title>A chromosome-level genome assembly of Lolium multiflorum.</title>
        <authorList>
            <person name="Chen Y."/>
            <person name="Copetti D."/>
            <person name="Kolliker R."/>
            <person name="Studer B."/>
        </authorList>
    </citation>
    <scope>NUCLEOTIDE SEQUENCE</scope>
    <source>
        <strain evidence="3">02402/16</strain>
        <tissue evidence="3">Leaf</tissue>
    </source>
</reference>
<protein>
    <submittedName>
        <fullName evidence="3">Uncharacterized protein</fullName>
    </submittedName>
</protein>
<sequence length="521" mass="56753">MSRPGFDPTRTSKLELTKAQVARRVNFISMAKMPEDGNWNWGMEPHSRADPPELLFFRQGIEDSDLLQKIWTADHVDPADQAGDDDLPEADDQGGQGEHNPPPSPEQGEDEPASSAASPIRAVPLAARPPSTSATSSSAPKGKKRVGERSTAALEARARKQRRLGPKKVPEAPGAAIKFAQGAGSGSAPAADSGMQRRRREPTPQPPSRPRTPPVVPPPLTGAVLSSAAPRQVLSPPALVASRRRAPARLRSTRCSRAASGSWALQLEPAGELGGLRLPQPESVGLRPRSLSWTRDRMRRRLRPANAVPARTVADRRTALYNRLVVGYHKAKNERAEMARELEAAKAVAARVPQLEADLRAARERCATAEETTKAVTAKAQETHGELERLRRLESNHIIELKAARETGRKEVEDLSRRLKDVEEQSRALRDEVTSKSQELTDTAKRWVSQMSALDRGLAGLDRAIWADMALSFVLSWYNEGAFIADPNPPEDDSDEEPEDEEIEMEAPPGARSTGPPPAGA</sequence>
<evidence type="ECO:0000313" key="4">
    <source>
        <dbReference type="Proteomes" id="UP001231189"/>
    </source>
</evidence>
<feature type="region of interest" description="Disordered" evidence="2">
    <location>
        <begin position="72"/>
        <end position="240"/>
    </location>
</feature>
<evidence type="ECO:0000256" key="1">
    <source>
        <dbReference type="SAM" id="Coils"/>
    </source>
</evidence>
<name>A0AAD8X6G2_LOLMU</name>
<dbReference type="Proteomes" id="UP001231189">
    <property type="component" value="Unassembled WGS sequence"/>
</dbReference>
<feature type="compositionally biased region" description="Pro residues" evidence="2">
    <location>
        <begin position="203"/>
        <end position="220"/>
    </location>
</feature>
<comment type="caution">
    <text evidence="3">The sequence shown here is derived from an EMBL/GenBank/DDBJ whole genome shotgun (WGS) entry which is preliminary data.</text>
</comment>
<accession>A0AAD8X6G2</accession>
<feature type="compositionally biased region" description="Basic and acidic residues" evidence="2">
    <location>
        <begin position="410"/>
        <end position="434"/>
    </location>
</feature>
<feature type="compositionally biased region" description="Low complexity" evidence="2">
    <location>
        <begin position="124"/>
        <end position="140"/>
    </location>
</feature>
<keyword evidence="4" id="KW-1185">Reference proteome</keyword>
<feature type="compositionally biased region" description="Acidic residues" evidence="2">
    <location>
        <begin position="82"/>
        <end position="92"/>
    </location>
</feature>
<feature type="region of interest" description="Disordered" evidence="2">
    <location>
        <begin position="482"/>
        <end position="521"/>
    </location>
</feature>
<dbReference type="AlphaFoldDB" id="A0AAD8X6G2"/>
<proteinExistence type="predicted"/>
<feature type="coiled-coil region" evidence="1">
    <location>
        <begin position="328"/>
        <end position="372"/>
    </location>
</feature>
<evidence type="ECO:0000313" key="3">
    <source>
        <dbReference type="EMBL" id="KAK1695927.1"/>
    </source>
</evidence>
<gene>
    <name evidence="3" type="ORF">QYE76_012624</name>
</gene>
<keyword evidence="1" id="KW-0175">Coiled coil</keyword>
<dbReference type="EMBL" id="JAUUTY010000001">
    <property type="protein sequence ID" value="KAK1695927.1"/>
    <property type="molecule type" value="Genomic_DNA"/>
</dbReference>
<feature type="region of interest" description="Disordered" evidence="2">
    <location>
        <begin position="410"/>
        <end position="441"/>
    </location>
</feature>
<evidence type="ECO:0000256" key="2">
    <source>
        <dbReference type="SAM" id="MobiDB-lite"/>
    </source>
</evidence>
<feature type="compositionally biased region" description="Acidic residues" evidence="2">
    <location>
        <begin position="489"/>
        <end position="505"/>
    </location>
</feature>
<organism evidence="3 4">
    <name type="scientific">Lolium multiflorum</name>
    <name type="common">Italian ryegrass</name>
    <name type="synonym">Lolium perenne subsp. multiflorum</name>
    <dbReference type="NCBI Taxonomy" id="4521"/>
    <lineage>
        <taxon>Eukaryota</taxon>
        <taxon>Viridiplantae</taxon>
        <taxon>Streptophyta</taxon>
        <taxon>Embryophyta</taxon>
        <taxon>Tracheophyta</taxon>
        <taxon>Spermatophyta</taxon>
        <taxon>Magnoliopsida</taxon>
        <taxon>Liliopsida</taxon>
        <taxon>Poales</taxon>
        <taxon>Poaceae</taxon>
        <taxon>BOP clade</taxon>
        <taxon>Pooideae</taxon>
        <taxon>Poodae</taxon>
        <taxon>Poeae</taxon>
        <taxon>Poeae Chloroplast Group 2 (Poeae type)</taxon>
        <taxon>Loliodinae</taxon>
        <taxon>Loliinae</taxon>
        <taxon>Lolium</taxon>
    </lineage>
</organism>